<keyword evidence="3" id="KW-1185">Reference proteome</keyword>
<evidence type="ECO:0000256" key="1">
    <source>
        <dbReference type="SAM" id="MobiDB-lite"/>
    </source>
</evidence>
<sequence>MYKRVDYLRFHTGNTDDDESSSSSTSCTSDESESDTSGNHRGDTVPAHAVSRQPRRGESRVSAGEQKGTSEHKVLGRGKLGAVAANHANGEREKDRPMAQKDKSAVRKTAKGSEVRRLGPKSAKRKEGGSKVKVKKRSKRCVR</sequence>
<name>A0AAX4NYW7_9CHLO</name>
<feature type="compositionally biased region" description="Basic residues" evidence="1">
    <location>
        <begin position="132"/>
        <end position="143"/>
    </location>
</feature>
<dbReference type="Proteomes" id="UP001472866">
    <property type="component" value="Chromosome 01"/>
</dbReference>
<gene>
    <name evidence="2" type="ORF">HKI87_01g06820</name>
</gene>
<feature type="compositionally biased region" description="Basic and acidic residues" evidence="1">
    <location>
        <begin position="89"/>
        <end position="117"/>
    </location>
</feature>
<accession>A0AAX4NYW7</accession>
<dbReference type="AlphaFoldDB" id="A0AAX4NYW7"/>
<proteinExistence type="predicted"/>
<dbReference type="EMBL" id="CP151501">
    <property type="protein sequence ID" value="WZN59157.1"/>
    <property type="molecule type" value="Genomic_DNA"/>
</dbReference>
<evidence type="ECO:0000313" key="2">
    <source>
        <dbReference type="EMBL" id="WZN59157.1"/>
    </source>
</evidence>
<feature type="region of interest" description="Disordered" evidence="1">
    <location>
        <begin position="1"/>
        <end position="143"/>
    </location>
</feature>
<reference evidence="2 3" key="1">
    <citation type="submission" date="2024-03" db="EMBL/GenBank/DDBJ databases">
        <title>Complete genome sequence of the green alga Chloropicon roscoffensis RCC1871.</title>
        <authorList>
            <person name="Lemieux C."/>
            <person name="Pombert J.-F."/>
            <person name="Otis C."/>
            <person name="Turmel M."/>
        </authorList>
    </citation>
    <scope>NUCLEOTIDE SEQUENCE [LARGE SCALE GENOMIC DNA]</scope>
    <source>
        <strain evidence="2 3">RCC1871</strain>
    </source>
</reference>
<protein>
    <submittedName>
        <fullName evidence="2">Uncharacterized protein</fullName>
    </submittedName>
</protein>
<organism evidence="2 3">
    <name type="scientific">Chloropicon roscoffensis</name>
    <dbReference type="NCBI Taxonomy" id="1461544"/>
    <lineage>
        <taxon>Eukaryota</taxon>
        <taxon>Viridiplantae</taxon>
        <taxon>Chlorophyta</taxon>
        <taxon>Chloropicophyceae</taxon>
        <taxon>Chloropicales</taxon>
        <taxon>Chloropicaceae</taxon>
        <taxon>Chloropicon</taxon>
    </lineage>
</organism>
<evidence type="ECO:0000313" key="3">
    <source>
        <dbReference type="Proteomes" id="UP001472866"/>
    </source>
</evidence>